<accession>A0A8J7FM52</accession>
<comment type="caution">
    <text evidence="2">The sequence shown here is derived from an EMBL/GenBank/DDBJ whole genome shotgun (WGS) entry which is preliminary data.</text>
</comment>
<evidence type="ECO:0000313" key="3">
    <source>
        <dbReference type="Proteomes" id="UP000608754"/>
    </source>
</evidence>
<sequence>MKKLNKILLAALAVTLFSCDNDFENPVEEFQASAGEANFSKYIALGNSLTSGYADNALYRSGQENSYPNMLAGLMKAAGGGEFKTPYMQDDIGGFVNLPGFPGKLVLRNNNGTLAPEPLEGVTALDNIAASGPYQNMGVPGAKSYHLVAPGYGNAAGLAAGLANPYFARFASSATTSVVADAVAQNPTFFSFWIGNNDVLGYAISGGVGVDQTGNLDPSKYGSSDISDVLVVKSSINSALQALTANGAKGVIANIPSVTSVPYFTTVPYAPLDPKNPAFGPMIPTLNATYAGLNQVFEALGVPERKIVFSTNSASAVVIKDKDLTDLSAQITAALTPVFGAAKATLFGMTYGQARQATAKDLLVLSSSNYLGKVDNVRVQTLKSLGLSEEEAAQLAVAGVSYPLEDKWVLSEKETAKAEAAVTKYNTAILELARSYNLAIVDTYSEMKKLSSNTGIRFYGNTYTTTFVSGGAFSLDGIHLTGTGYAIVANMFVDAINAKYGSTLRKVNPGNYPGVKIP</sequence>
<dbReference type="Gene3D" id="3.40.50.1110">
    <property type="entry name" value="SGNH hydrolase"/>
    <property type="match status" value="2"/>
</dbReference>
<dbReference type="Proteomes" id="UP000608754">
    <property type="component" value="Unassembled WGS sequence"/>
</dbReference>
<organism evidence="2 3">
    <name type="scientific">Faecalibacter rhinopitheci</name>
    <dbReference type="NCBI Taxonomy" id="2779678"/>
    <lineage>
        <taxon>Bacteria</taxon>
        <taxon>Pseudomonadati</taxon>
        <taxon>Bacteroidota</taxon>
        <taxon>Flavobacteriia</taxon>
        <taxon>Flavobacteriales</taxon>
        <taxon>Weeksellaceae</taxon>
        <taxon>Faecalibacter</taxon>
    </lineage>
</organism>
<dbReference type="PROSITE" id="PS51257">
    <property type="entry name" value="PROKAR_LIPOPROTEIN"/>
    <property type="match status" value="1"/>
</dbReference>
<dbReference type="GO" id="GO:0016788">
    <property type="term" value="F:hydrolase activity, acting on ester bonds"/>
    <property type="evidence" value="ECO:0007669"/>
    <property type="project" value="UniProtKB-ARBA"/>
</dbReference>
<gene>
    <name evidence="2" type="ORF">IM532_05395</name>
</gene>
<dbReference type="AlphaFoldDB" id="A0A8J7FM52"/>
<protein>
    <submittedName>
        <fullName evidence="2">G-D-S-L family lipolytic protein</fullName>
    </submittedName>
</protein>
<evidence type="ECO:0000256" key="1">
    <source>
        <dbReference type="SAM" id="SignalP"/>
    </source>
</evidence>
<dbReference type="EMBL" id="JADGIK010000003">
    <property type="protein sequence ID" value="MBF0596887.1"/>
    <property type="molecule type" value="Genomic_DNA"/>
</dbReference>
<feature type="chain" id="PRO_5035261759" evidence="1">
    <location>
        <begin position="19"/>
        <end position="518"/>
    </location>
</feature>
<keyword evidence="1" id="KW-0732">Signal</keyword>
<dbReference type="SUPFAM" id="SSF52266">
    <property type="entry name" value="SGNH hydrolase"/>
    <property type="match status" value="2"/>
</dbReference>
<evidence type="ECO:0000313" key="2">
    <source>
        <dbReference type="EMBL" id="MBF0596887.1"/>
    </source>
</evidence>
<reference evidence="2" key="1">
    <citation type="submission" date="2020-10" db="EMBL/GenBank/DDBJ databases">
        <authorList>
            <person name="Lu T."/>
            <person name="Wang Q."/>
            <person name="Han X."/>
        </authorList>
    </citation>
    <scope>NUCLEOTIDE SEQUENCE</scope>
    <source>
        <strain evidence="2">WQ 117</strain>
    </source>
</reference>
<feature type="signal peptide" evidence="1">
    <location>
        <begin position="1"/>
        <end position="18"/>
    </location>
</feature>
<dbReference type="RefSeq" id="WP_194182428.1">
    <property type="nucleotide sequence ID" value="NZ_JADGIK010000003.1"/>
</dbReference>
<dbReference type="InterPro" id="IPR036514">
    <property type="entry name" value="SGNH_hydro_sf"/>
</dbReference>
<name>A0A8J7FM52_9FLAO</name>
<keyword evidence="3" id="KW-1185">Reference proteome</keyword>
<proteinExistence type="predicted"/>